<evidence type="ECO:0000256" key="6">
    <source>
        <dbReference type="PROSITE-ProRule" id="PRU00433"/>
    </source>
</evidence>
<dbReference type="EMBL" id="JAEQND010000001">
    <property type="protein sequence ID" value="MBL0423877.1"/>
    <property type="molecule type" value="Genomic_DNA"/>
</dbReference>
<evidence type="ECO:0000313" key="9">
    <source>
        <dbReference type="EMBL" id="MBL0423877.1"/>
    </source>
</evidence>
<evidence type="ECO:0000256" key="3">
    <source>
        <dbReference type="ARBA" id="ARBA00022723"/>
    </source>
</evidence>
<reference evidence="9 10" key="1">
    <citation type="journal article" date="2017" name="Int. J. Syst. Evol. Microbiol.">
        <title>Ramlibacter alkalitolerans sp. nov., alkali-tolerant bacterium isolated from soil of ginseng.</title>
        <authorList>
            <person name="Lee D.H."/>
            <person name="Cha C.J."/>
        </authorList>
    </citation>
    <scope>NUCLEOTIDE SEQUENCE [LARGE SCALE GENOMIC DNA]</scope>
    <source>
        <strain evidence="9 10">KACC 19305</strain>
    </source>
</reference>
<protein>
    <submittedName>
        <fullName evidence="9">Cytochrome c</fullName>
    </submittedName>
</protein>
<dbReference type="PROSITE" id="PS51007">
    <property type="entry name" value="CYTC"/>
    <property type="match status" value="1"/>
</dbReference>
<evidence type="ECO:0000256" key="1">
    <source>
        <dbReference type="ARBA" id="ARBA00022448"/>
    </source>
</evidence>
<organism evidence="9 10">
    <name type="scientific">Ramlibacter alkalitolerans</name>
    <dbReference type="NCBI Taxonomy" id="2039631"/>
    <lineage>
        <taxon>Bacteria</taxon>
        <taxon>Pseudomonadati</taxon>
        <taxon>Pseudomonadota</taxon>
        <taxon>Betaproteobacteria</taxon>
        <taxon>Burkholderiales</taxon>
        <taxon>Comamonadaceae</taxon>
        <taxon>Ramlibacter</taxon>
    </lineage>
</organism>
<sequence length="140" mass="13951">MRLQGAVGSALAGWLALAAAAADLNGPMSSTPQPAASAPAASAPPANAAAAGAAPAAAAQAFDVNRLFATTCGWCHSSGGRVAGRGPKLMETKLTDAEIIARIRNGKLGAMPAFSTAFNEDQLQAIVHYIRGLKPEGGSP</sequence>
<evidence type="ECO:0000256" key="5">
    <source>
        <dbReference type="ARBA" id="ARBA00023004"/>
    </source>
</evidence>
<evidence type="ECO:0000256" key="7">
    <source>
        <dbReference type="SAM" id="SignalP"/>
    </source>
</evidence>
<keyword evidence="2 6" id="KW-0349">Heme</keyword>
<keyword evidence="4" id="KW-0249">Electron transport</keyword>
<dbReference type="Proteomes" id="UP000622707">
    <property type="component" value="Unassembled WGS sequence"/>
</dbReference>
<feature type="chain" id="PRO_5045716332" evidence="7">
    <location>
        <begin position="22"/>
        <end position="140"/>
    </location>
</feature>
<keyword evidence="10" id="KW-1185">Reference proteome</keyword>
<proteinExistence type="predicted"/>
<gene>
    <name evidence="9" type="ORF">JI746_02060</name>
</gene>
<keyword evidence="3 6" id="KW-0479">Metal-binding</keyword>
<evidence type="ECO:0000313" key="10">
    <source>
        <dbReference type="Proteomes" id="UP000622707"/>
    </source>
</evidence>
<dbReference type="PANTHER" id="PTHR37823:SF1">
    <property type="entry name" value="CYTOCHROME C-553-LIKE"/>
    <property type="match status" value="1"/>
</dbReference>
<dbReference type="SUPFAM" id="SSF46626">
    <property type="entry name" value="Cytochrome c"/>
    <property type="match status" value="1"/>
</dbReference>
<keyword evidence="5 6" id="KW-0408">Iron</keyword>
<dbReference type="InterPro" id="IPR051811">
    <property type="entry name" value="Cytochrome_c550/c551-like"/>
</dbReference>
<dbReference type="Gene3D" id="1.10.760.10">
    <property type="entry name" value="Cytochrome c-like domain"/>
    <property type="match status" value="1"/>
</dbReference>
<dbReference type="InterPro" id="IPR036909">
    <property type="entry name" value="Cyt_c-like_dom_sf"/>
</dbReference>
<accession>A0ABS1JI57</accession>
<dbReference type="PRINTS" id="PR00605">
    <property type="entry name" value="CYTCHROMECIC"/>
</dbReference>
<feature type="signal peptide" evidence="7">
    <location>
        <begin position="1"/>
        <end position="21"/>
    </location>
</feature>
<dbReference type="PANTHER" id="PTHR37823">
    <property type="entry name" value="CYTOCHROME C-553-LIKE"/>
    <property type="match status" value="1"/>
</dbReference>
<evidence type="ECO:0000259" key="8">
    <source>
        <dbReference type="PROSITE" id="PS51007"/>
    </source>
</evidence>
<keyword evidence="7" id="KW-0732">Signal</keyword>
<dbReference type="InterPro" id="IPR009056">
    <property type="entry name" value="Cyt_c-like_dom"/>
</dbReference>
<dbReference type="InterPro" id="IPR008168">
    <property type="entry name" value="Cyt_C_IC"/>
</dbReference>
<evidence type="ECO:0000256" key="4">
    <source>
        <dbReference type="ARBA" id="ARBA00022982"/>
    </source>
</evidence>
<comment type="caution">
    <text evidence="9">The sequence shown here is derived from an EMBL/GenBank/DDBJ whole genome shotgun (WGS) entry which is preliminary data.</text>
</comment>
<name>A0ABS1JI57_9BURK</name>
<feature type="domain" description="Cytochrome c" evidence="8">
    <location>
        <begin position="53"/>
        <end position="134"/>
    </location>
</feature>
<dbReference type="RefSeq" id="WP_201687108.1">
    <property type="nucleotide sequence ID" value="NZ_JAEQND010000001.1"/>
</dbReference>
<evidence type="ECO:0000256" key="2">
    <source>
        <dbReference type="ARBA" id="ARBA00022617"/>
    </source>
</evidence>
<keyword evidence="1" id="KW-0813">Transport</keyword>
<dbReference type="Pfam" id="PF13442">
    <property type="entry name" value="Cytochrome_CBB3"/>
    <property type="match status" value="1"/>
</dbReference>